<reference evidence="5 6" key="1">
    <citation type="submission" date="2018-06" db="EMBL/GenBank/DDBJ databases">
        <authorList>
            <consortium name="Pathogen Informatics"/>
            <person name="Doyle S."/>
        </authorList>
    </citation>
    <scope>NUCLEOTIDE SEQUENCE [LARGE SCALE GENOMIC DNA]</scope>
    <source>
        <strain evidence="5 6">NCTC11532</strain>
    </source>
</reference>
<feature type="domain" description="HTH luxR-type" evidence="4">
    <location>
        <begin position="176"/>
        <end position="241"/>
    </location>
</feature>
<dbReference type="GO" id="GO:0006355">
    <property type="term" value="P:regulation of DNA-templated transcription"/>
    <property type="evidence" value="ECO:0007669"/>
    <property type="project" value="InterPro"/>
</dbReference>
<evidence type="ECO:0000256" key="3">
    <source>
        <dbReference type="ARBA" id="ARBA00023163"/>
    </source>
</evidence>
<dbReference type="InterPro" id="IPR016032">
    <property type="entry name" value="Sig_transdc_resp-reg_C-effctor"/>
</dbReference>
<dbReference type="InterPro" id="IPR036388">
    <property type="entry name" value="WH-like_DNA-bd_sf"/>
</dbReference>
<keyword evidence="2" id="KW-0238">DNA-binding</keyword>
<protein>
    <submittedName>
        <fullName evidence="5">Transcriptional regulator LuxR</fullName>
    </submittedName>
</protein>
<dbReference type="PANTHER" id="PTHR44688">
    <property type="entry name" value="DNA-BINDING TRANSCRIPTIONAL ACTIVATOR DEVR_DOSR"/>
    <property type="match status" value="1"/>
</dbReference>
<dbReference type="GO" id="GO:0003677">
    <property type="term" value="F:DNA binding"/>
    <property type="evidence" value="ECO:0007669"/>
    <property type="project" value="UniProtKB-KW"/>
</dbReference>
<evidence type="ECO:0000313" key="5">
    <source>
        <dbReference type="EMBL" id="STY29498.1"/>
    </source>
</evidence>
<evidence type="ECO:0000256" key="1">
    <source>
        <dbReference type="ARBA" id="ARBA00023015"/>
    </source>
</evidence>
<dbReference type="Pfam" id="PF00196">
    <property type="entry name" value="GerE"/>
    <property type="match status" value="1"/>
</dbReference>
<name>A0A378LUI7_9GAMM</name>
<dbReference type="InterPro" id="IPR000792">
    <property type="entry name" value="Tscrpt_reg_LuxR_C"/>
</dbReference>
<evidence type="ECO:0000313" key="6">
    <source>
        <dbReference type="Proteomes" id="UP000255297"/>
    </source>
</evidence>
<proteinExistence type="predicted"/>
<evidence type="ECO:0000259" key="4">
    <source>
        <dbReference type="PROSITE" id="PS50043"/>
    </source>
</evidence>
<dbReference type="PRINTS" id="PR00038">
    <property type="entry name" value="HTHLUXR"/>
</dbReference>
<dbReference type="SUPFAM" id="SSF46894">
    <property type="entry name" value="C-terminal effector domain of the bipartite response regulators"/>
    <property type="match status" value="1"/>
</dbReference>
<dbReference type="PANTHER" id="PTHR44688:SF16">
    <property type="entry name" value="DNA-BINDING TRANSCRIPTIONAL ACTIVATOR DEVR_DOSR"/>
    <property type="match status" value="1"/>
</dbReference>
<keyword evidence="1" id="KW-0805">Transcription regulation</keyword>
<dbReference type="AlphaFoldDB" id="A0A378LUI7"/>
<dbReference type="Proteomes" id="UP000255297">
    <property type="component" value="Unassembled WGS sequence"/>
</dbReference>
<keyword evidence="6" id="KW-1185">Reference proteome</keyword>
<dbReference type="PROSITE" id="PS50043">
    <property type="entry name" value="HTH_LUXR_2"/>
    <property type="match status" value="1"/>
</dbReference>
<dbReference type="Gene3D" id="1.10.10.10">
    <property type="entry name" value="Winged helix-like DNA-binding domain superfamily/Winged helix DNA-binding domain"/>
    <property type="match status" value="1"/>
</dbReference>
<gene>
    <name evidence="5" type="primary">luxR_1</name>
    <name evidence="5" type="ORF">NCTC11532_01685</name>
</gene>
<keyword evidence="3" id="KW-0804">Transcription</keyword>
<evidence type="ECO:0000256" key="2">
    <source>
        <dbReference type="ARBA" id="ARBA00023125"/>
    </source>
</evidence>
<dbReference type="EMBL" id="UGPB01000001">
    <property type="protein sequence ID" value="STY29498.1"/>
    <property type="molecule type" value="Genomic_DNA"/>
</dbReference>
<sequence>MDLSDELLVYRFGNGIKLLRPDHVKKMKLDSGRYTEHTIESLLKLPMCSYFDNLDIVIQKTNELNAEACGFNSVSAGKGKSVFDFFSSELAQYVFNKDIKMLREKNKQIIEEEGNLIDEIQYQALSFKFPLYGDNNDILGMFGFSVMLGKQPLSQSLMHIANLGLLNNTTKILPGAQLDNIYLSKRELECLKLALRGKSSKQTAAELKISSRTVEEYLNNIKLKLGVFSKAELIDKTLEYLGFEF</sequence>
<dbReference type="CDD" id="cd06170">
    <property type="entry name" value="LuxR_C_like"/>
    <property type="match status" value="1"/>
</dbReference>
<accession>A0A378LUI7</accession>
<dbReference type="SMART" id="SM00421">
    <property type="entry name" value="HTH_LUXR"/>
    <property type="match status" value="1"/>
</dbReference>
<organism evidence="5 6">
    <name type="scientific">Legionella wadsworthii</name>
    <dbReference type="NCBI Taxonomy" id="28088"/>
    <lineage>
        <taxon>Bacteria</taxon>
        <taxon>Pseudomonadati</taxon>
        <taxon>Pseudomonadota</taxon>
        <taxon>Gammaproteobacteria</taxon>
        <taxon>Legionellales</taxon>
        <taxon>Legionellaceae</taxon>
        <taxon>Legionella</taxon>
    </lineage>
</organism>
<dbReference type="STRING" id="1122170.GCA_000701265_00802"/>